<keyword evidence="4" id="KW-0964">Secreted</keyword>
<organism evidence="8 9">
    <name type="scientific">Amphilophus citrinellus</name>
    <name type="common">Midas cichlid</name>
    <name type="synonym">Cichlasoma citrinellum</name>
    <dbReference type="NCBI Taxonomy" id="61819"/>
    <lineage>
        <taxon>Eukaryota</taxon>
        <taxon>Metazoa</taxon>
        <taxon>Chordata</taxon>
        <taxon>Craniata</taxon>
        <taxon>Vertebrata</taxon>
        <taxon>Euteleostomi</taxon>
        <taxon>Actinopterygii</taxon>
        <taxon>Neopterygii</taxon>
        <taxon>Teleostei</taxon>
        <taxon>Neoteleostei</taxon>
        <taxon>Acanthomorphata</taxon>
        <taxon>Ovalentaria</taxon>
        <taxon>Cichlomorphae</taxon>
        <taxon>Cichliformes</taxon>
        <taxon>Cichlidae</taxon>
        <taxon>New World cichlids</taxon>
        <taxon>Cichlasomatinae</taxon>
        <taxon>Heroini</taxon>
        <taxon>Amphilophus</taxon>
    </lineage>
</organism>
<evidence type="ECO:0000313" key="9">
    <source>
        <dbReference type="Proteomes" id="UP000261340"/>
    </source>
</evidence>
<feature type="signal peptide" evidence="6">
    <location>
        <begin position="1"/>
        <end position="23"/>
    </location>
</feature>
<evidence type="ECO:0000256" key="1">
    <source>
        <dbReference type="ARBA" id="ARBA00004613"/>
    </source>
</evidence>
<dbReference type="OMA" id="IRTSQRC"/>
<dbReference type="PANTHER" id="PTHR12015:SF183">
    <property type="entry name" value="C-C MOTIF CHEMOKINE 3"/>
    <property type="match status" value="1"/>
</dbReference>
<reference evidence="8" key="1">
    <citation type="submission" date="2025-05" db="UniProtKB">
        <authorList>
            <consortium name="Ensembl"/>
        </authorList>
    </citation>
    <scope>IDENTIFICATION</scope>
</reference>
<evidence type="ECO:0000256" key="3">
    <source>
        <dbReference type="ARBA" id="ARBA00022514"/>
    </source>
</evidence>
<evidence type="ECO:0000256" key="5">
    <source>
        <dbReference type="ARBA" id="ARBA00022729"/>
    </source>
</evidence>
<dbReference type="Ensembl" id="ENSACIT00000016825.1">
    <property type="protein sequence ID" value="ENSACIP00000016391.1"/>
    <property type="gene ID" value="ENSACIG00000012741.1"/>
</dbReference>
<dbReference type="InterPro" id="IPR001811">
    <property type="entry name" value="Chemokine_IL8-like_dom"/>
</dbReference>
<dbReference type="SUPFAM" id="SSF54117">
    <property type="entry name" value="Interleukin 8-like chemokines"/>
    <property type="match status" value="1"/>
</dbReference>
<dbReference type="InterPro" id="IPR039809">
    <property type="entry name" value="Chemokine_b/g/d"/>
</dbReference>
<feature type="domain" description="Chemokine interleukin-8-like" evidence="7">
    <location>
        <begin position="29"/>
        <end position="87"/>
    </location>
</feature>
<evidence type="ECO:0000259" key="7">
    <source>
        <dbReference type="SMART" id="SM00199"/>
    </source>
</evidence>
<dbReference type="STRING" id="61819.ENSACIP00000016342"/>
<dbReference type="Proteomes" id="UP000261340">
    <property type="component" value="Unplaced"/>
</dbReference>
<dbReference type="GeneTree" id="ENSGT01140000282617"/>
<dbReference type="GO" id="GO:0005615">
    <property type="term" value="C:extracellular space"/>
    <property type="evidence" value="ECO:0007669"/>
    <property type="project" value="UniProtKB-KW"/>
</dbReference>
<dbReference type="GO" id="GO:0006955">
    <property type="term" value="P:immune response"/>
    <property type="evidence" value="ECO:0007669"/>
    <property type="project" value="InterPro"/>
</dbReference>
<dbReference type="CDD" id="cd00272">
    <property type="entry name" value="Chemokine_CC"/>
    <property type="match status" value="1"/>
</dbReference>
<dbReference type="PANTHER" id="PTHR12015">
    <property type="entry name" value="SMALL INDUCIBLE CYTOKINE A"/>
    <property type="match status" value="1"/>
</dbReference>
<evidence type="ECO:0000256" key="6">
    <source>
        <dbReference type="SAM" id="SignalP"/>
    </source>
</evidence>
<accession>A0A3Q0S0Q3</accession>
<evidence type="ECO:0000313" key="8">
    <source>
        <dbReference type="Ensembl" id="ENSACIP00000016342.1"/>
    </source>
</evidence>
<dbReference type="SMART" id="SM00199">
    <property type="entry name" value="SCY"/>
    <property type="match status" value="1"/>
</dbReference>
<comment type="similarity">
    <text evidence="2">Belongs to the intercrine beta (chemokine CC) family.</text>
</comment>
<dbReference type="GO" id="GO:0008009">
    <property type="term" value="F:chemokine activity"/>
    <property type="evidence" value="ECO:0007669"/>
    <property type="project" value="InterPro"/>
</dbReference>
<feature type="chain" id="PRO_5044597886" description="Chemokine interleukin-8-like domain-containing protein" evidence="6">
    <location>
        <begin position="24"/>
        <end position="99"/>
    </location>
</feature>
<comment type="subcellular location">
    <subcellularLocation>
        <location evidence="1">Secreted</location>
    </subcellularLocation>
</comment>
<evidence type="ECO:0000256" key="2">
    <source>
        <dbReference type="ARBA" id="ARBA00010868"/>
    </source>
</evidence>
<sequence>MAAARLTLSVVVLMLAVIALTEGMRGPGPKKCCFRFNEKEVPKAKVVSYSKTSQRCSQSAILLNTAAGRQLCVKPSAAWVKELIAYLDAKAVPGQVSNL</sequence>
<proteinExistence type="inferred from homology"/>
<dbReference type="FunFam" id="2.40.50.40:FF:000002">
    <property type="entry name" value="C-C motif chemokine"/>
    <property type="match status" value="1"/>
</dbReference>
<dbReference type="Gene3D" id="2.40.50.40">
    <property type="match status" value="1"/>
</dbReference>
<dbReference type="Ensembl" id="ENSACIT00000016776.1">
    <property type="protein sequence ID" value="ENSACIP00000016342.1"/>
    <property type="gene ID" value="ENSACIG00000012726.1"/>
</dbReference>
<protein>
    <recommendedName>
        <fullName evidence="7">Chemokine interleukin-8-like domain-containing protein</fullName>
    </recommendedName>
</protein>
<evidence type="ECO:0000256" key="4">
    <source>
        <dbReference type="ARBA" id="ARBA00022525"/>
    </source>
</evidence>
<keyword evidence="9" id="KW-1185">Reference proteome</keyword>
<keyword evidence="5 6" id="KW-0732">Signal</keyword>
<dbReference type="Pfam" id="PF00048">
    <property type="entry name" value="IL8"/>
    <property type="match status" value="1"/>
</dbReference>
<name>A0A3Q0S0Q3_AMPCI</name>
<dbReference type="InterPro" id="IPR036048">
    <property type="entry name" value="Interleukin_8-like_sf"/>
</dbReference>
<dbReference type="AlphaFoldDB" id="A0A3Q0S0Q3"/>
<keyword evidence="3" id="KW-0202">Cytokine</keyword>